<proteinExistence type="inferred from homology"/>
<evidence type="ECO:0000313" key="6">
    <source>
        <dbReference type="EMBL" id="KAL3875594.1"/>
    </source>
</evidence>
<dbReference type="EMBL" id="JBJQND010000005">
    <property type="protein sequence ID" value="KAL3875636.1"/>
    <property type="molecule type" value="Genomic_DNA"/>
</dbReference>
<accession>A0ABD3WQM4</accession>
<protein>
    <recommendedName>
        <fullName evidence="5">Folate receptor-like domain-containing protein</fullName>
    </recommendedName>
</protein>
<feature type="transmembrane region" description="Helical" evidence="4">
    <location>
        <begin position="6"/>
        <end position="26"/>
    </location>
</feature>
<evidence type="ECO:0000256" key="1">
    <source>
        <dbReference type="ARBA" id="ARBA00007932"/>
    </source>
</evidence>
<reference evidence="7 8" key="1">
    <citation type="submission" date="2024-11" db="EMBL/GenBank/DDBJ databases">
        <title>Chromosome-level genome assembly of the freshwater bivalve Anodonta woodiana.</title>
        <authorList>
            <person name="Chen X."/>
        </authorList>
    </citation>
    <scope>NUCLEOTIDE SEQUENCE [LARGE SCALE GENOMIC DNA]</scope>
    <source>
        <strain evidence="7">MN2024</strain>
        <tissue evidence="7">Gills</tissue>
    </source>
</reference>
<evidence type="ECO:0000256" key="3">
    <source>
        <dbReference type="ARBA" id="ARBA00023157"/>
    </source>
</evidence>
<feature type="transmembrane region" description="Helical" evidence="4">
    <location>
        <begin position="176"/>
        <end position="194"/>
    </location>
</feature>
<sequence>MTLKWTIFQAVYLYFMFCFCEVFDNIEYCSFFQNRAPTPQPNLKNCTWFQENSCCQQEEIDATFGGVKPLLGASQSCQRYTNYLMCYICAPYQSIFYSRERLSVCEEFCNVWFEACGSAVLKGSIISHLYTNGRDFCKSRSYEVDTMVNNKCFFFDSNLDRKSSAATIQFQRTLQYVLVTSSILLSIYTSVFIWI</sequence>
<gene>
    <name evidence="6" type="ORF">ACJMK2_033531</name>
    <name evidence="7" type="ORF">ACJMK2_033566</name>
</gene>
<dbReference type="Proteomes" id="UP001634394">
    <property type="component" value="Unassembled WGS sequence"/>
</dbReference>
<evidence type="ECO:0000256" key="4">
    <source>
        <dbReference type="SAM" id="Phobius"/>
    </source>
</evidence>
<keyword evidence="2" id="KW-0732">Signal</keyword>
<name>A0ABD3WQM4_SINWO</name>
<keyword evidence="3" id="KW-1015">Disulfide bond</keyword>
<evidence type="ECO:0000313" key="7">
    <source>
        <dbReference type="EMBL" id="KAL3875636.1"/>
    </source>
</evidence>
<evidence type="ECO:0000313" key="8">
    <source>
        <dbReference type="Proteomes" id="UP001634394"/>
    </source>
</evidence>
<keyword evidence="4" id="KW-0812">Transmembrane</keyword>
<keyword evidence="4" id="KW-1133">Transmembrane helix</keyword>
<evidence type="ECO:0000256" key="2">
    <source>
        <dbReference type="ARBA" id="ARBA00022729"/>
    </source>
</evidence>
<comment type="caution">
    <text evidence="7">The sequence shown here is derived from an EMBL/GenBank/DDBJ whole genome shotgun (WGS) entry which is preliminary data.</text>
</comment>
<evidence type="ECO:0000259" key="5">
    <source>
        <dbReference type="Pfam" id="PF03024"/>
    </source>
</evidence>
<dbReference type="InterPro" id="IPR004269">
    <property type="entry name" value="Folate_rcpt"/>
</dbReference>
<dbReference type="AlphaFoldDB" id="A0ABD3WQM4"/>
<keyword evidence="8" id="KW-1185">Reference proteome</keyword>
<comment type="similarity">
    <text evidence="1">Belongs to the folate receptor family.</text>
</comment>
<dbReference type="InterPro" id="IPR018143">
    <property type="entry name" value="Folate_rcpt-like"/>
</dbReference>
<dbReference type="PANTHER" id="PTHR10517:SF28">
    <property type="entry name" value="COILIN"/>
    <property type="match status" value="1"/>
</dbReference>
<dbReference type="EMBL" id="JBJQND010000005">
    <property type="protein sequence ID" value="KAL3875594.1"/>
    <property type="molecule type" value="Genomic_DNA"/>
</dbReference>
<organism evidence="7 8">
    <name type="scientific">Sinanodonta woodiana</name>
    <name type="common">Chinese pond mussel</name>
    <name type="synonym">Anodonta woodiana</name>
    <dbReference type="NCBI Taxonomy" id="1069815"/>
    <lineage>
        <taxon>Eukaryota</taxon>
        <taxon>Metazoa</taxon>
        <taxon>Spiralia</taxon>
        <taxon>Lophotrochozoa</taxon>
        <taxon>Mollusca</taxon>
        <taxon>Bivalvia</taxon>
        <taxon>Autobranchia</taxon>
        <taxon>Heteroconchia</taxon>
        <taxon>Palaeoheterodonta</taxon>
        <taxon>Unionida</taxon>
        <taxon>Unionoidea</taxon>
        <taxon>Unionidae</taxon>
        <taxon>Unioninae</taxon>
        <taxon>Sinanodonta</taxon>
    </lineage>
</organism>
<dbReference type="PANTHER" id="PTHR10517">
    <property type="entry name" value="FOLATE RECEPTOR"/>
    <property type="match status" value="1"/>
</dbReference>
<dbReference type="Pfam" id="PF03024">
    <property type="entry name" value="Folate_rec"/>
    <property type="match status" value="1"/>
</dbReference>
<feature type="domain" description="Folate receptor-like" evidence="5">
    <location>
        <begin position="31"/>
        <end position="150"/>
    </location>
</feature>
<keyword evidence="4" id="KW-0472">Membrane</keyword>